<protein>
    <recommendedName>
        <fullName evidence="8">Magnesium transport protein CorA</fullName>
    </recommendedName>
</protein>
<gene>
    <name evidence="6" type="ORF">AB675_4795</name>
</gene>
<evidence type="ECO:0008006" key="8">
    <source>
        <dbReference type="Google" id="ProtNLM"/>
    </source>
</evidence>
<accession>A0A0N1GYC5</accession>
<evidence type="ECO:0000256" key="2">
    <source>
        <dbReference type="ARBA" id="ARBA00022692"/>
    </source>
</evidence>
<sequence>MFDFYYSQLLSDPTKFQPRDGNRYIELVEHPDGSVTYTERDVDEHQIVSLLQDSAGSHTSQQAEARSSLRLIIGSPEEHESDAKILPLPFSKNTFEAIRTQWNMPAELLRMMLSSLPLSVPFKSTTGPAGVLMRGARSRDWNFCIALTYDPESRSTLGLINGMQEREVQKLVTCLQQSKQLIGDPMLVPLFLLELRVHFFAVLLENRAAGIEDIEYETGMRHGFSQDPQRQRRLDRDVQNRLRTLDFHSITRKLTGVTGTLSFCDMAFETSQKALDLIKAMRATVEAPGSEQDPQFMDTVQGRIDYLEQLIAGANALSGVLDARTKAQVQTVYSLIGQRDNSITMNIATTSLQHNQAMNKIAEDSKQIAKLTRRDSADMRIIAWVTLVFLPGTFIATCFGSNLFQFIPSTSTDTVVSKWIWLYAVLTTTITAVVLIGWWQFSRRQWQRKMLLTEYHPPRRYQILRNADRSAQRLRRSFLSKAHPSVLGHREKGRFRRDRPSTMVLSLVLYSHLHDETIDVAEGFAAIKSGFQTA</sequence>
<dbReference type="GO" id="GO:0016020">
    <property type="term" value="C:membrane"/>
    <property type="evidence" value="ECO:0007669"/>
    <property type="project" value="UniProtKB-SubCell"/>
</dbReference>
<dbReference type="InterPro" id="IPR002523">
    <property type="entry name" value="MgTranspt_CorA/ZnTranspt_ZntB"/>
</dbReference>
<dbReference type="Pfam" id="PF01544">
    <property type="entry name" value="CorA"/>
    <property type="match status" value="1"/>
</dbReference>
<organism evidence="6 7">
    <name type="scientific">Cyphellophora attinorum</name>
    <dbReference type="NCBI Taxonomy" id="1664694"/>
    <lineage>
        <taxon>Eukaryota</taxon>
        <taxon>Fungi</taxon>
        <taxon>Dikarya</taxon>
        <taxon>Ascomycota</taxon>
        <taxon>Pezizomycotina</taxon>
        <taxon>Eurotiomycetes</taxon>
        <taxon>Chaetothyriomycetidae</taxon>
        <taxon>Chaetothyriales</taxon>
        <taxon>Cyphellophoraceae</taxon>
        <taxon>Cyphellophora</taxon>
    </lineage>
</organism>
<dbReference type="RefSeq" id="XP_017995576.1">
    <property type="nucleotide sequence ID" value="XM_018144959.1"/>
</dbReference>
<dbReference type="VEuPathDB" id="FungiDB:AB675_4795"/>
<dbReference type="GeneID" id="28736838"/>
<keyword evidence="7" id="KW-1185">Reference proteome</keyword>
<dbReference type="Gene3D" id="1.20.58.340">
    <property type="entry name" value="Magnesium transport protein CorA, transmembrane region"/>
    <property type="match status" value="1"/>
</dbReference>
<evidence type="ECO:0000313" key="6">
    <source>
        <dbReference type="EMBL" id="KPI35613.1"/>
    </source>
</evidence>
<feature type="transmembrane region" description="Helical" evidence="5">
    <location>
        <begin position="419"/>
        <end position="441"/>
    </location>
</feature>
<dbReference type="EMBL" id="LFJN01000038">
    <property type="protein sequence ID" value="KPI35613.1"/>
    <property type="molecule type" value="Genomic_DNA"/>
</dbReference>
<reference evidence="6 7" key="1">
    <citation type="submission" date="2015-06" db="EMBL/GenBank/DDBJ databases">
        <title>Draft genome of the ant-associated black yeast Phialophora attae CBS 131958.</title>
        <authorList>
            <person name="Moreno L.F."/>
            <person name="Stielow B.J."/>
            <person name="de Hoog S."/>
            <person name="Vicente V.A."/>
            <person name="Weiss V.A."/>
            <person name="de Vries M."/>
            <person name="Cruz L.M."/>
            <person name="Souza E.M."/>
        </authorList>
    </citation>
    <scope>NUCLEOTIDE SEQUENCE [LARGE SCALE GENOMIC DNA]</scope>
    <source>
        <strain evidence="6 7">CBS 131958</strain>
    </source>
</reference>
<dbReference type="OrthoDB" id="1046782at2759"/>
<proteinExistence type="predicted"/>
<keyword evidence="4 5" id="KW-0472">Membrane</keyword>
<keyword evidence="2 5" id="KW-0812">Transmembrane</keyword>
<evidence type="ECO:0000256" key="5">
    <source>
        <dbReference type="SAM" id="Phobius"/>
    </source>
</evidence>
<dbReference type="STRING" id="1664694.A0A0N1GYC5"/>
<keyword evidence="3 5" id="KW-1133">Transmembrane helix</keyword>
<dbReference type="InterPro" id="IPR045863">
    <property type="entry name" value="CorA_TM1_TM2"/>
</dbReference>
<evidence type="ECO:0000256" key="3">
    <source>
        <dbReference type="ARBA" id="ARBA00022989"/>
    </source>
</evidence>
<name>A0A0N1GYC5_9EURO</name>
<evidence type="ECO:0000256" key="4">
    <source>
        <dbReference type="ARBA" id="ARBA00023136"/>
    </source>
</evidence>
<evidence type="ECO:0000256" key="1">
    <source>
        <dbReference type="ARBA" id="ARBA00004141"/>
    </source>
</evidence>
<evidence type="ECO:0000313" key="7">
    <source>
        <dbReference type="Proteomes" id="UP000038010"/>
    </source>
</evidence>
<dbReference type="SUPFAM" id="SSF144083">
    <property type="entry name" value="Magnesium transport protein CorA, transmembrane region"/>
    <property type="match status" value="1"/>
</dbReference>
<dbReference type="Proteomes" id="UP000038010">
    <property type="component" value="Unassembled WGS sequence"/>
</dbReference>
<comment type="subcellular location">
    <subcellularLocation>
        <location evidence="1">Membrane</location>
        <topology evidence="1">Multi-pass membrane protein</topology>
    </subcellularLocation>
</comment>
<dbReference type="AlphaFoldDB" id="A0A0N1GYC5"/>
<feature type="transmembrane region" description="Helical" evidence="5">
    <location>
        <begin position="381"/>
        <end position="407"/>
    </location>
</feature>
<comment type="caution">
    <text evidence="6">The sequence shown here is derived from an EMBL/GenBank/DDBJ whole genome shotgun (WGS) entry which is preliminary data.</text>
</comment>